<dbReference type="PANTHER" id="PTHR43436:SF1">
    <property type="entry name" value="TRANSCRIPTIONAL REGULATORY PROTEIN"/>
    <property type="match status" value="1"/>
</dbReference>
<evidence type="ECO:0000256" key="2">
    <source>
        <dbReference type="ARBA" id="ARBA00023125"/>
    </source>
</evidence>
<dbReference type="GO" id="GO:0003700">
    <property type="term" value="F:DNA-binding transcription factor activity"/>
    <property type="evidence" value="ECO:0007669"/>
    <property type="project" value="InterPro"/>
</dbReference>
<gene>
    <name evidence="5" type="ORF">ELQ90_10150</name>
</gene>
<keyword evidence="6" id="KW-1185">Reference proteome</keyword>
<keyword evidence="3" id="KW-0804">Transcription</keyword>
<evidence type="ECO:0000259" key="4">
    <source>
        <dbReference type="PROSITE" id="PS01124"/>
    </source>
</evidence>
<protein>
    <submittedName>
        <fullName evidence="5">AraC family transcriptional regulator</fullName>
    </submittedName>
</protein>
<comment type="caution">
    <text evidence="5">The sequence shown here is derived from an EMBL/GenBank/DDBJ whole genome shotgun (WGS) entry which is preliminary data.</text>
</comment>
<dbReference type="Proteomes" id="UP000288547">
    <property type="component" value="Unassembled WGS sequence"/>
</dbReference>
<dbReference type="AlphaFoldDB" id="A0A3S5CEL2"/>
<evidence type="ECO:0000313" key="5">
    <source>
        <dbReference type="EMBL" id="RWZ51138.1"/>
    </source>
</evidence>
<dbReference type="Gene3D" id="1.10.10.60">
    <property type="entry name" value="Homeodomain-like"/>
    <property type="match status" value="2"/>
</dbReference>
<dbReference type="InterPro" id="IPR009057">
    <property type="entry name" value="Homeodomain-like_sf"/>
</dbReference>
<dbReference type="SUPFAM" id="SSF46689">
    <property type="entry name" value="Homeodomain-like"/>
    <property type="match status" value="2"/>
</dbReference>
<dbReference type="EMBL" id="RZNB01000003">
    <property type="protein sequence ID" value="RWZ51138.1"/>
    <property type="molecule type" value="Genomic_DNA"/>
</dbReference>
<sequence length="302" mass="32573">MTDTSSGFDELRTLIARHGTATPVAIGEAAVISRVEETGPPAFSTTGTVFVLMAQGEKRLAVGELVHVYGAEQSMIASVDLPITGHFTRASRREPALGFALTLRPALVAELLLHPAAGRLPRLSRGAPAPGITVGDPSVELVDAVLRMVRLIERPDDLAVLAPLVEREILWLLVRGPLGTAVRQLGLAESTVNRVGHAVQWIRDRYAEPLSIEELAEVAMMSPSAFHRSFQAVTAMSPIQFQKQLRLQEARVRLLADPRDVAGAAHAVGYESASQFSREYRRRFGASPLQDVAGLRQGAGAR</sequence>
<dbReference type="PANTHER" id="PTHR43436">
    <property type="entry name" value="ARAC-FAMILY TRANSCRIPTIONAL REGULATOR"/>
    <property type="match status" value="1"/>
</dbReference>
<dbReference type="InterPro" id="IPR009594">
    <property type="entry name" value="Tscrpt_reg_HTH_AraC_N"/>
</dbReference>
<keyword evidence="1" id="KW-0805">Transcription regulation</keyword>
<dbReference type="OrthoDB" id="241790at2"/>
<feature type="domain" description="HTH araC/xylS-type" evidence="4">
    <location>
        <begin position="196"/>
        <end position="294"/>
    </location>
</feature>
<dbReference type="Pfam" id="PF06719">
    <property type="entry name" value="AraC_N"/>
    <property type="match status" value="1"/>
</dbReference>
<evidence type="ECO:0000256" key="1">
    <source>
        <dbReference type="ARBA" id="ARBA00023015"/>
    </source>
</evidence>
<proteinExistence type="predicted"/>
<dbReference type="GO" id="GO:0043565">
    <property type="term" value="F:sequence-specific DNA binding"/>
    <property type="evidence" value="ECO:0007669"/>
    <property type="project" value="InterPro"/>
</dbReference>
<dbReference type="SMART" id="SM00342">
    <property type="entry name" value="HTH_ARAC"/>
    <property type="match status" value="1"/>
</dbReference>
<organism evidence="5 6">
    <name type="scientific">Labedella phragmitis</name>
    <dbReference type="NCBI Taxonomy" id="2498849"/>
    <lineage>
        <taxon>Bacteria</taxon>
        <taxon>Bacillati</taxon>
        <taxon>Actinomycetota</taxon>
        <taxon>Actinomycetes</taxon>
        <taxon>Micrococcales</taxon>
        <taxon>Microbacteriaceae</taxon>
        <taxon>Labedella</taxon>
    </lineage>
</organism>
<dbReference type="InterPro" id="IPR018062">
    <property type="entry name" value="HTH_AraC-typ_CS"/>
</dbReference>
<reference evidence="5 6" key="1">
    <citation type="submission" date="2018-12" db="EMBL/GenBank/DDBJ databases">
        <authorList>
            <person name="Li F."/>
        </authorList>
    </citation>
    <scope>NUCLEOTIDE SEQUENCE [LARGE SCALE GENOMIC DNA]</scope>
    <source>
        <strain evidence="5 6">11W25H-1</strain>
    </source>
</reference>
<dbReference type="InterPro" id="IPR018060">
    <property type="entry name" value="HTH_AraC"/>
</dbReference>
<evidence type="ECO:0000313" key="6">
    <source>
        <dbReference type="Proteomes" id="UP000288547"/>
    </source>
</evidence>
<evidence type="ECO:0000256" key="3">
    <source>
        <dbReference type="ARBA" id="ARBA00023163"/>
    </source>
</evidence>
<accession>A0A3S5CEL2</accession>
<dbReference type="PROSITE" id="PS01124">
    <property type="entry name" value="HTH_ARAC_FAMILY_2"/>
    <property type="match status" value="1"/>
</dbReference>
<keyword evidence="2" id="KW-0238">DNA-binding</keyword>
<name>A0A3S5CEL2_9MICO</name>
<dbReference type="RefSeq" id="WP_128495129.1">
    <property type="nucleotide sequence ID" value="NZ_RZNB01000003.1"/>
</dbReference>
<dbReference type="Pfam" id="PF12833">
    <property type="entry name" value="HTH_18"/>
    <property type="match status" value="1"/>
</dbReference>
<dbReference type="PROSITE" id="PS00041">
    <property type="entry name" value="HTH_ARAC_FAMILY_1"/>
    <property type="match status" value="1"/>
</dbReference>